<dbReference type="AlphaFoldDB" id="A0A0F9PAJ4"/>
<gene>
    <name evidence="1" type="ORF">LCGC14_1238960</name>
</gene>
<accession>A0A0F9PAJ4</accession>
<name>A0A0F9PAJ4_9ZZZZ</name>
<proteinExistence type="predicted"/>
<dbReference type="EMBL" id="LAZR01006677">
    <property type="protein sequence ID" value="KKM90392.1"/>
    <property type="molecule type" value="Genomic_DNA"/>
</dbReference>
<evidence type="ECO:0000313" key="1">
    <source>
        <dbReference type="EMBL" id="KKM90392.1"/>
    </source>
</evidence>
<comment type="caution">
    <text evidence="1">The sequence shown here is derived from an EMBL/GenBank/DDBJ whole genome shotgun (WGS) entry which is preliminary data.</text>
</comment>
<protein>
    <submittedName>
        <fullName evidence="1">Uncharacterized protein</fullName>
    </submittedName>
</protein>
<organism evidence="1">
    <name type="scientific">marine sediment metagenome</name>
    <dbReference type="NCBI Taxonomy" id="412755"/>
    <lineage>
        <taxon>unclassified sequences</taxon>
        <taxon>metagenomes</taxon>
        <taxon>ecological metagenomes</taxon>
    </lineage>
</organism>
<sequence length="104" mass="11841">MNLVEKFERLIKKYPKPEDFMDKLVAGGALIGASGYYTPEELIEMNNDVWGLFGKMVIGKINVTNIAEAFLLLEGVTREFIEKVADFLLENIEKKNKGAMLKWL</sequence>
<reference evidence="1" key="1">
    <citation type="journal article" date="2015" name="Nature">
        <title>Complex archaea that bridge the gap between prokaryotes and eukaryotes.</title>
        <authorList>
            <person name="Spang A."/>
            <person name="Saw J.H."/>
            <person name="Jorgensen S.L."/>
            <person name="Zaremba-Niedzwiedzka K."/>
            <person name="Martijn J."/>
            <person name="Lind A.E."/>
            <person name="van Eijk R."/>
            <person name="Schleper C."/>
            <person name="Guy L."/>
            <person name="Ettema T.J."/>
        </authorList>
    </citation>
    <scope>NUCLEOTIDE SEQUENCE</scope>
</reference>